<keyword evidence="3" id="KW-0175">Coiled coil</keyword>
<feature type="coiled-coil region" evidence="3">
    <location>
        <begin position="109"/>
        <end position="136"/>
    </location>
</feature>
<keyword evidence="6" id="KW-1185">Reference proteome</keyword>
<comment type="similarity">
    <text evidence="2">Belongs to the PMEI family.</text>
</comment>
<dbReference type="Gramene" id="MELO3C013975.2.1">
    <property type="protein sequence ID" value="MELO3C013975.2.1"/>
    <property type="gene ID" value="MELO3C013975.2"/>
</dbReference>
<evidence type="ECO:0000259" key="5">
    <source>
        <dbReference type="SMART" id="SM00856"/>
    </source>
</evidence>
<dbReference type="PANTHER" id="PTHR31080">
    <property type="entry name" value="PECTINESTERASE INHIBITOR-LIKE"/>
    <property type="match status" value="1"/>
</dbReference>
<keyword evidence="1 4" id="KW-0732">Signal</keyword>
<feature type="chain" id="PRO_5046101595" evidence="4">
    <location>
        <begin position="26"/>
        <end position="192"/>
    </location>
</feature>
<dbReference type="InterPro" id="IPR006501">
    <property type="entry name" value="Pectinesterase_inhib_dom"/>
</dbReference>
<feature type="signal peptide" evidence="4">
    <location>
        <begin position="1"/>
        <end position="25"/>
    </location>
</feature>
<name>A0A1S3BLP3_CUCME</name>
<dbReference type="Gene3D" id="1.20.140.40">
    <property type="entry name" value="Invertase/pectin methylesterase inhibitor family protein"/>
    <property type="match status" value="1"/>
</dbReference>
<dbReference type="AlphaFoldDB" id="A0A1S3BLP3"/>
<proteinExistence type="inferred from homology"/>
<evidence type="ECO:0000313" key="7">
    <source>
        <dbReference type="RefSeq" id="XP_008448897.2"/>
    </source>
</evidence>
<dbReference type="CDD" id="cd15798">
    <property type="entry name" value="PMEI-like_3"/>
    <property type="match status" value="1"/>
</dbReference>
<evidence type="ECO:0000256" key="2">
    <source>
        <dbReference type="ARBA" id="ARBA00038471"/>
    </source>
</evidence>
<dbReference type="PANTHER" id="PTHR31080:SF117">
    <property type="entry name" value="PLANT INVERTASE_PECTIN METHYLESTERASE INHIBITOR SUPERFAMILY PROTEIN"/>
    <property type="match status" value="1"/>
</dbReference>
<dbReference type="RefSeq" id="XP_008448897.2">
    <property type="nucleotide sequence ID" value="XM_008450675.3"/>
</dbReference>
<organism evidence="6 7">
    <name type="scientific">Cucumis melo</name>
    <name type="common">Muskmelon</name>
    <dbReference type="NCBI Taxonomy" id="3656"/>
    <lineage>
        <taxon>Eukaryota</taxon>
        <taxon>Viridiplantae</taxon>
        <taxon>Streptophyta</taxon>
        <taxon>Embryophyta</taxon>
        <taxon>Tracheophyta</taxon>
        <taxon>Spermatophyta</taxon>
        <taxon>Magnoliopsida</taxon>
        <taxon>eudicotyledons</taxon>
        <taxon>Gunneridae</taxon>
        <taxon>Pentapetalae</taxon>
        <taxon>rosids</taxon>
        <taxon>fabids</taxon>
        <taxon>Cucurbitales</taxon>
        <taxon>Cucurbitaceae</taxon>
        <taxon>Benincaseae</taxon>
        <taxon>Cucumis</taxon>
    </lineage>
</organism>
<dbReference type="Proteomes" id="UP001652600">
    <property type="component" value="Chromosome 6"/>
</dbReference>
<dbReference type="GeneID" id="103490923"/>
<evidence type="ECO:0000313" key="6">
    <source>
        <dbReference type="Proteomes" id="UP001652600"/>
    </source>
</evidence>
<dbReference type="SUPFAM" id="SSF101148">
    <property type="entry name" value="Plant invertase/pectin methylesterase inhibitor"/>
    <property type="match status" value="1"/>
</dbReference>
<evidence type="ECO:0000256" key="1">
    <source>
        <dbReference type="ARBA" id="ARBA00022729"/>
    </source>
</evidence>
<dbReference type="NCBIfam" id="TIGR01614">
    <property type="entry name" value="PME_inhib"/>
    <property type="match status" value="1"/>
</dbReference>
<accession>A0A1S3BLP3</accession>
<protein>
    <submittedName>
        <fullName evidence="7">21 kDa protein-like</fullName>
    </submittedName>
</protein>
<evidence type="ECO:0000256" key="4">
    <source>
        <dbReference type="SAM" id="SignalP"/>
    </source>
</evidence>
<dbReference type="SMART" id="SM00856">
    <property type="entry name" value="PMEI"/>
    <property type="match status" value="1"/>
</dbReference>
<dbReference type="eggNOG" id="ENOG502QXIN">
    <property type="taxonomic scope" value="Eukaryota"/>
</dbReference>
<dbReference type="KEGG" id="cmo:103490923"/>
<evidence type="ECO:0000256" key="3">
    <source>
        <dbReference type="SAM" id="Coils"/>
    </source>
</evidence>
<dbReference type="InParanoid" id="A0A1S3BLP3"/>
<feature type="domain" description="Pectinesterase inhibitor" evidence="5">
    <location>
        <begin position="32"/>
        <end position="187"/>
    </location>
</feature>
<gene>
    <name evidence="7" type="primary">LOC103490923</name>
</gene>
<reference evidence="7" key="1">
    <citation type="submission" date="2025-08" db="UniProtKB">
        <authorList>
            <consortium name="RefSeq"/>
        </authorList>
    </citation>
    <scope>IDENTIFICATION</scope>
    <source>
        <tissue evidence="7">Stem</tissue>
    </source>
</reference>
<dbReference type="GO" id="GO:0030599">
    <property type="term" value="F:pectinesterase activity"/>
    <property type="evidence" value="ECO:0007669"/>
    <property type="project" value="UniProtKB-EC"/>
</dbReference>
<dbReference type="Pfam" id="PF04043">
    <property type="entry name" value="PMEI"/>
    <property type="match status" value="1"/>
</dbReference>
<dbReference type="GO" id="GO:0004857">
    <property type="term" value="F:enzyme inhibitor activity"/>
    <property type="evidence" value="ECO:0007669"/>
    <property type="project" value="InterPro"/>
</dbReference>
<dbReference type="InterPro" id="IPR035513">
    <property type="entry name" value="Invertase/methylesterase_inhib"/>
</dbReference>
<sequence>MKSSYFPLPVKAILLLMILINQSNIANFQPTNDTQFIKTTCQSTPYPDLCLSSLSDSAAAIHSSYRLMTIAALTVALTHTRSTSSAVESLAKSSNALTPREGYVIRDCIEEFGDSVEELKMAIEELKDNNKTRLETEDIRTWVSAALTDDDTCMDGLVGDAMNGNIKESIKAMVVDVAQLTSIALSLVSLLK</sequence>
<dbReference type="InterPro" id="IPR051955">
    <property type="entry name" value="PME_Inhibitor"/>
</dbReference>